<protein>
    <submittedName>
        <fullName evidence="1">Uncharacterized protein</fullName>
    </submittedName>
</protein>
<sequence>MPAMATVTAAGIKDGLYTDFFTSVDVNTDDAELMVLEGALVPMGDGSATGCFKIEGTTAKFLRVHVCLDGDNRIALGGLEDTKVLRRVEDA</sequence>
<gene>
    <name evidence="1" type="ORF">FOZ62_031260</name>
</gene>
<accession>A0A7J6N4N6</accession>
<dbReference type="Proteomes" id="UP000574390">
    <property type="component" value="Unassembled WGS sequence"/>
</dbReference>
<proteinExistence type="predicted"/>
<dbReference type="EMBL" id="JABANM010038088">
    <property type="protein sequence ID" value="KAF4678863.1"/>
    <property type="molecule type" value="Genomic_DNA"/>
</dbReference>
<reference evidence="1 2" key="1">
    <citation type="submission" date="2020-04" db="EMBL/GenBank/DDBJ databases">
        <title>Perkinsus olseni comparative genomics.</title>
        <authorList>
            <person name="Bogema D.R."/>
        </authorList>
    </citation>
    <scope>NUCLEOTIDE SEQUENCE [LARGE SCALE GENOMIC DNA]</scope>
    <source>
        <strain evidence="1">ATCC PRA-205</strain>
    </source>
</reference>
<comment type="caution">
    <text evidence="1">The sequence shown here is derived from an EMBL/GenBank/DDBJ whole genome shotgun (WGS) entry which is preliminary data.</text>
</comment>
<evidence type="ECO:0000313" key="1">
    <source>
        <dbReference type="EMBL" id="KAF4678863.1"/>
    </source>
</evidence>
<organism evidence="1 2">
    <name type="scientific">Perkinsus olseni</name>
    <name type="common">Perkinsus atlanticus</name>
    <dbReference type="NCBI Taxonomy" id="32597"/>
    <lineage>
        <taxon>Eukaryota</taxon>
        <taxon>Sar</taxon>
        <taxon>Alveolata</taxon>
        <taxon>Perkinsozoa</taxon>
        <taxon>Perkinsea</taxon>
        <taxon>Perkinsida</taxon>
        <taxon>Perkinsidae</taxon>
        <taxon>Perkinsus</taxon>
    </lineage>
</organism>
<name>A0A7J6N4N6_PEROL</name>
<dbReference type="AlphaFoldDB" id="A0A7J6N4N6"/>
<evidence type="ECO:0000313" key="2">
    <source>
        <dbReference type="Proteomes" id="UP000574390"/>
    </source>
</evidence>